<name>A0AAD9WN11_9ROSI</name>
<gene>
    <name evidence="1" type="ORF">Ddye_031888</name>
</gene>
<protein>
    <submittedName>
        <fullName evidence="1">Uncharacterized protein</fullName>
    </submittedName>
</protein>
<comment type="caution">
    <text evidence="1">The sequence shown here is derived from an EMBL/GenBank/DDBJ whole genome shotgun (WGS) entry which is preliminary data.</text>
</comment>
<accession>A0AAD9WN11</accession>
<dbReference type="PANTHER" id="PTHR36616">
    <property type="entry name" value="BNAC07G32700D PROTEIN"/>
    <property type="match status" value="1"/>
</dbReference>
<keyword evidence="2" id="KW-1185">Reference proteome</keyword>
<proteinExistence type="predicted"/>
<organism evidence="1 2">
    <name type="scientific">Dipteronia dyeriana</name>
    <dbReference type="NCBI Taxonomy" id="168575"/>
    <lineage>
        <taxon>Eukaryota</taxon>
        <taxon>Viridiplantae</taxon>
        <taxon>Streptophyta</taxon>
        <taxon>Embryophyta</taxon>
        <taxon>Tracheophyta</taxon>
        <taxon>Spermatophyta</taxon>
        <taxon>Magnoliopsida</taxon>
        <taxon>eudicotyledons</taxon>
        <taxon>Gunneridae</taxon>
        <taxon>Pentapetalae</taxon>
        <taxon>rosids</taxon>
        <taxon>malvids</taxon>
        <taxon>Sapindales</taxon>
        <taxon>Sapindaceae</taxon>
        <taxon>Hippocastanoideae</taxon>
        <taxon>Acereae</taxon>
        <taxon>Dipteronia</taxon>
    </lineage>
</organism>
<dbReference type="EMBL" id="JANJYI010000009">
    <property type="protein sequence ID" value="KAK2637096.1"/>
    <property type="molecule type" value="Genomic_DNA"/>
</dbReference>
<evidence type="ECO:0000313" key="2">
    <source>
        <dbReference type="Proteomes" id="UP001280121"/>
    </source>
</evidence>
<dbReference type="AlphaFoldDB" id="A0AAD9WN11"/>
<sequence>MALQLFITVGFSAFPLTLYVPPIRSLTLFVERMEDFIRDSTDNTRVLYPLLRRFSSTFFNFILCCNSSDIRRELKQKAFLHLHKHIQELSMVWRSVIVVTFVLSGNLFNTSISGADVRILFINVT</sequence>
<reference evidence="1" key="1">
    <citation type="journal article" date="2023" name="Plant J.">
        <title>Genome sequences and population genomics provide insights into the demographic history, inbreeding, and mutation load of two 'living fossil' tree species of Dipteronia.</title>
        <authorList>
            <person name="Feng Y."/>
            <person name="Comes H.P."/>
            <person name="Chen J."/>
            <person name="Zhu S."/>
            <person name="Lu R."/>
            <person name="Zhang X."/>
            <person name="Li P."/>
            <person name="Qiu J."/>
            <person name="Olsen K.M."/>
            <person name="Qiu Y."/>
        </authorList>
    </citation>
    <scope>NUCLEOTIDE SEQUENCE</scope>
    <source>
        <strain evidence="1">KIB01</strain>
    </source>
</reference>
<dbReference type="PANTHER" id="PTHR36616:SF4">
    <property type="entry name" value="OS03G0174800 PROTEIN"/>
    <property type="match status" value="1"/>
</dbReference>
<evidence type="ECO:0000313" key="1">
    <source>
        <dbReference type="EMBL" id="KAK2637096.1"/>
    </source>
</evidence>
<dbReference type="Proteomes" id="UP001280121">
    <property type="component" value="Unassembled WGS sequence"/>
</dbReference>